<evidence type="ECO:0000313" key="1">
    <source>
        <dbReference type="Ensembl" id="ENSGAGP00000023290.1"/>
    </source>
</evidence>
<reference evidence="1" key="2">
    <citation type="submission" date="2025-08" db="UniProtKB">
        <authorList>
            <consortium name="Ensembl"/>
        </authorList>
    </citation>
    <scope>IDENTIFICATION</scope>
</reference>
<proteinExistence type="predicted"/>
<keyword evidence="2" id="KW-1185">Reference proteome</keyword>
<dbReference type="Gene3D" id="1.25.40.20">
    <property type="entry name" value="Ankyrin repeat-containing domain"/>
    <property type="match status" value="1"/>
</dbReference>
<dbReference type="STRING" id="38772.ENSGAGP00000023290"/>
<dbReference type="Proteomes" id="UP000291020">
    <property type="component" value="Unassembled WGS sequence"/>
</dbReference>
<name>A0A452I6P6_9SAUR</name>
<evidence type="ECO:0000313" key="2">
    <source>
        <dbReference type="Proteomes" id="UP000291020"/>
    </source>
</evidence>
<accession>A0A452I6P6</accession>
<dbReference type="Ensembl" id="ENSGAGT00000026531.1">
    <property type="protein sequence ID" value="ENSGAGP00000023290.1"/>
    <property type="gene ID" value="ENSGAGG00000017078.1"/>
</dbReference>
<dbReference type="SUPFAM" id="SSF48403">
    <property type="entry name" value="Ankyrin repeat"/>
    <property type="match status" value="1"/>
</dbReference>
<reference evidence="2" key="1">
    <citation type="journal article" date="2017" name="PLoS ONE">
        <title>The Agassiz's desert tortoise genome provides a resource for the conservation of a threatened species.</title>
        <authorList>
            <person name="Tollis M."/>
            <person name="DeNardo D.F."/>
            <person name="Cornelius J.A."/>
            <person name="Dolby G.A."/>
            <person name="Edwards T."/>
            <person name="Henen B.T."/>
            <person name="Karl A.E."/>
            <person name="Murphy R.W."/>
            <person name="Kusumi K."/>
        </authorList>
    </citation>
    <scope>NUCLEOTIDE SEQUENCE [LARGE SCALE GENOMIC DNA]</scope>
</reference>
<organism evidence="1 2">
    <name type="scientific">Gopherus agassizii</name>
    <name type="common">Agassiz's desert tortoise</name>
    <dbReference type="NCBI Taxonomy" id="38772"/>
    <lineage>
        <taxon>Eukaryota</taxon>
        <taxon>Metazoa</taxon>
        <taxon>Chordata</taxon>
        <taxon>Craniata</taxon>
        <taxon>Vertebrata</taxon>
        <taxon>Euteleostomi</taxon>
        <taxon>Archelosauria</taxon>
        <taxon>Testudinata</taxon>
        <taxon>Testudines</taxon>
        <taxon>Cryptodira</taxon>
        <taxon>Durocryptodira</taxon>
        <taxon>Testudinoidea</taxon>
        <taxon>Testudinidae</taxon>
        <taxon>Gopherus</taxon>
    </lineage>
</organism>
<protein>
    <submittedName>
        <fullName evidence="1">Uncharacterized protein</fullName>
    </submittedName>
</protein>
<dbReference type="InterPro" id="IPR036770">
    <property type="entry name" value="Ankyrin_rpt-contain_sf"/>
</dbReference>
<reference evidence="1" key="3">
    <citation type="submission" date="2025-09" db="UniProtKB">
        <authorList>
            <consortium name="Ensembl"/>
        </authorList>
    </citation>
    <scope>IDENTIFICATION</scope>
</reference>
<sequence length="142" mass="15750">MERSVSSVELCNLAYAGQLEELQDRLREDRGLATRTDQVRLGALSWAATKGPCEHLLSLSVTLQMKQTALSPVNRNKHLYWQCSCVSCFCCSHLACDEERVDEAKLLVSHGASIYIENKEEKTPLKVSKGGLGTVLKRLVEG</sequence>
<dbReference type="AlphaFoldDB" id="A0A452I6P6"/>